<dbReference type="AlphaFoldDB" id="A0A6J5ZZ59"/>
<organism evidence="1">
    <name type="scientific">freshwater metagenome</name>
    <dbReference type="NCBI Taxonomy" id="449393"/>
    <lineage>
        <taxon>unclassified sequences</taxon>
        <taxon>metagenomes</taxon>
        <taxon>ecological metagenomes</taxon>
    </lineage>
</organism>
<gene>
    <name evidence="1" type="ORF">UFOPK3522_01813</name>
</gene>
<sequence length="55" mass="5760">MHASRVREVAGLAELKVGGNVGLAVEGVDLDSRIGEAARVVGADDWRDCEALVLL</sequence>
<evidence type="ECO:0000313" key="1">
    <source>
        <dbReference type="EMBL" id="CAB4347681.1"/>
    </source>
</evidence>
<accession>A0A6J5ZZ59</accession>
<name>A0A6J5ZZ59_9ZZZZ</name>
<dbReference type="EMBL" id="CAESAO010000257">
    <property type="protein sequence ID" value="CAB4347681.1"/>
    <property type="molecule type" value="Genomic_DNA"/>
</dbReference>
<proteinExistence type="predicted"/>
<reference evidence="1" key="1">
    <citation type="submission" date="2020-05" db="EMBL/GenBank/DDBJ databases">
        <authorList>
            <person name="Chiriac C."/>
            <person name="Salcher M."/>
            <person name="Ghai R."/>
            <person name="Kavagutti S V."/>
        </authorList>
    </citation>
    <scope>NUCLEOTIDE SEQUENCE</scope>
</reference>
<protein>
    <submittedName>
        <fullName evidence="1">Unannotated protein</fullName>
    </submittedName>
</protein>